<dbReference type="Pfam" id="PF05036">
    <property type="entry name" value="SPOR"/>
    <property type="match status" value="1"/>
</dbReference>
<dbReference type="GO" id="GO:0032506">
    <property type="term" value="P:cytokinetic process"/>
    <property type="evidence" value="ECO:0007669"/>
    <property type="project" value="TreeGrafter"/>
</dbReference>
<dbReference type="GO" id="GO:0032153">
    <property type="term" value="C:cell division site"/>
    <property type="evidence" value="ECO:0007669"/>
    <property type="project" value="TreeGrafter"/>
</dbReference>
<evidence type="ECO:0000259" key="3">
    <source>
        <dbReference type="PROSITE" id="PS51724"/>
    </source>
</evidence>
<evidence type="ECO:0000313" key="4">
    <source>
        <dbReference type="EMBL" id="CAA9892907.1"/>
    </source>
</evidence>
<protein>
    <submittedName>
        <fullName evidence="4">Sporulation related protein</fullName>
    </submittedName>
</protein>
<dbReference type="GO" id="GO:0042834">
    <property type="term" value="F:peptidoglycan binding"/>
    <property type="evidence" value="ECO:0007669"/>
    <property type="project" value="InterPro"/>
</dbReference>
<feature type="region of interest" description="Disordered" evidence="1">
    <location>
        <begin position="60"/>
        <end position="97"/>
    </location>
</feature>
<dbReference type="InterPro" id="IPR052521">
    <property type="entry name" value="Cell_div_SPOR-domain"/>
</dbReference>
<keyword evidence="2" id="KW-0812">Transmembrane</keyword>
<feature type="domain" description="SPOR" evidence="3">
    <location>
        <begin position="128"/>
        <end position="207"/>
    </location>
</feature>
<feature type="compositionally biased region" description="Basic and acidic residues" evidence="1">
    <location>
        <begin position="1"/>
        <end position="13"/>
    </location>
</feature>
<reference evidence="4 5" key="1">
    <citation type="submission" date="2020-02" db="EMBL/GenBank/DDBJ databases">
        <authorList>
            <person name="Hogendoorn C."/>
        </authorList>
    </citation>
    <scope>NUCLEOTIDE SEQUENCE [LARGE SCALE GENOMIC DNA]</scope>
    <source>
        <strain evidence="4">METHB21</strain>
    </source>
</reference>
<evidence type="ECO:0000256" key="1">
    <source>
        <dbReference type="SAM" id="MobiDB-lite"/>
    </source>
</evidence>
<evidence type="ECO:0000313" key="5">
    <source>
        <dbReference type="Proteomes" id="UP000494216"/>
    </source>
</evidence>
<dbReference type="GO" id="GO:0030428">
    <property type="term" value="C:cell septum"/>
    <property type="evidence" value="ECO:0007669"/>
    <property type="project" value="TreeGrafter"/>
</dbReference>
<feature type="transmembrane region" description="Helical" evidence="2">
    <location>
        <begin position="29"/>
        <end position="49"/>
    </location>
</feature>
<dbReference type="SUPFAM" id="SSF110997">
    <property type="entry name" value="Sporulation related repeat"/>
    <property type="match status" value="1"/>
</dbReference>
<dbReference type="AlphaFoldDB" id="A0A8S0YB06"/>
<proteinExistence type="predicted"/>
<dbReference type="Proteomes" id="UP000494216">
    <property type="component" value="Unassembled WGS sequence"/>
</dbReference>
<keyword evidence="2" id="KW-1133">Transmembrane helix</keyword>
<name>A0A8S0YB06_9GAMM</name>
<comment type="caution">
    <text evidence="4">The sequence shown here is derived from an EMBL/GenBank/DDBJ whole genome shotgun (WGS) entry which is preliminary data.</text>
</comment>
<sequence>MARDYKYRAEGRRAASRRQNYGRQQSVGLWKWMLITALIIAFVVFLVYLRSSAPRQAPTAHISQTLPAPGSATPAAAKKQAPRQGKKIEPELGPKPPQFDFYTILPEKEVVVPDYEIKTRAREERIGKAKDSRYIMQAGSFKKFKEADQLKARLALMGIESKIEKAKVGNVTWSRVKLGPYARMSSVSTLRARLRQNGIDVVVTEKSEQ</sequence>
<dbReference type="InterPro" id="IPR036680">
    <property type="entry name" value="SPOR-like_sf"/>
</dbReference>
<dbReference type="Gene3D" id="3.30.70.1070">
    <property type="entry name" value="Sporulation related repeat"/>
    <property type="match status" value="1"/>
</dbReference>
<dbReference type="PROSITE" id="PS51724">
    <property type="entry name" value="SPOR"/>
    <property type="match status" value="1"/>
</dbReference>
<gene>
    <name evidence="4" type="ORF">METHB2_90014</name>
</gene>
<dbReference type="RefSeq" id="WP_174627612.1">
    <property type="nucleotide sequence ID" value="NZ_CADCXN010000124.1"/>
</dbReference>
<accession>A0A8S0YB06</accession>
<dbReference type="PANTHER" id="PTHR38687:SF1">
    <property type="entry name" value="CELL DIVISION PROTEIN DEDD"/>
    <property type="match status" value="1"/>
</dbReference>
<organism evidence="4 5">
    <name type="scientific">Candidatus Methylobacter favarea</name>
    <dbReference type="NCBI Taxonomy" id="2707345"/>
    <lineage>
        <taxon>Bacteria</taxon>
        <taxon>Pseudomonadati</taxon>
        <taxon>Pseudomonadota</taxon>
        <taxon>Gammaproteobacteria</taxon>
        <taxon>Methylococcales</taxon>
        <taxon>Methylococcaceae</taxon>
        <taxon>Methylobacter</taxon>
    </lineage>
</organism>
<keyword evidence="2" id="KW-0472">Membrane</keyword>
<feature type="region of interest" description="Disordered" evidence="1">
    <location>
        <begin position="1"/>
        <end position="20"/>
    </location>
</feature>
<dbReference type="EMBL" id="CADCXN010000124">
    <property type="protein sequence ID" value="CAA9892907.1"/>
    <property type="molecule type" value="Genomic_DNA"/>
</dbReference>
<keyword evidence="5" id="KW-1185">Reference proteome</keyword>
<dbReference type="PANTHER" id="PTHR38687">
    <property type="entry name" value="CELL DIVISION PROTEIN DEDD-RELATED"/>
    <property type="match status" value="1"/>
</dbReference>
<evidence type="ECO:0000256" key="2">
    <source>
        <dbReference type="SAM" id="Phobius"/>
    </source>
</evidence>
<dbReference type="InterPro" id="IPR007730">
    <property type="entry name" value="SPOR-like_dom"/>
</dbReference>